<organism evidence="3 4">
    <name type="scientific">Hypsibius exemplaris</name>
    <name type="common">Freshwater tardigrade</name>
    <dbReference type="NCBI Taxonomy" id="2072580"/>
    <lineage>
        <taxon>Eukaryota</taxon>
        <taxon>Metazoa</taxon>
        <taxon>Ecdysozoa</taxon>
        <taxon>Tardigrada</taxon>
        <taxon>Eutardigrada</taxon>
        <taxon>Parachela</taxon>
        <taxon>Hypsibioidea</taxon>
        <taxon>Hypsibiidae</taxon>
        <taxon>Hypsibius</taxon>
    </lineage>
</organism>
<dbReference type="GO" id="GO:0098887">
    <property type="term" value="P:neurotransmitter receptor transport, endosome to postsynaptic membrane"/>
    <property type="evidence" value="ECO:0007669"/>
    <property type="project" value="TreeGrafter"/>
</dbReference>
<dbReference type="GO" id="GO:1905244">
    <property type="term" value="P:regulation of modification of synaptic structure"/>
    <property type="evidence" value="ECO:0007669"/>
    <property type="project" value="TreeGrafter"/>
</dbReference>
<evidence type="ECO:0000313" key="3">
    <source>
        <dbReference type="EMBL" id="OWA53227.1"/>
    </source>
</evidence>
<dbReference type="OrthoDB" id="6269447at2759"/>
<dbReference type="InterPro" id="IPR026204">
    <property type="entry name" value="GRIPAP1"/>
</dbReference>
<keyword evidence="1" id="KW-0175">Coiled coil</keyword>
<feature type="region of interest" description="Disordered" evidence="2">
    <location>
        <begin position="601"/>
        <end position="639"/>
    </location>
</feature>
<protein>
    <submittedName>
        <fullName evidence="3">GRIP1-associated protein 1</fullName>
    </submittedName>
</protein>
<dbReference type="PANTHER" id="PTHR18978:SF1">
    <property type="entry name" value="GRIP1-ASSOCIATED PROTEIN 1"/>
    <property type="match status" value="1"/>
</dbReference>
<feature type="coiled-coil region" evidence="1">
    <location>
        <begin position="524"/>
        <end position="576"/>
    </location>
</feature>
<dbReference type="AlphaFoldDB" id="A0A9X6RMR0"/>
<dbReference type="GO" id="GO:0099152">
    <property type="term" value="P:regulation of neurotransmitter receptor transport, endosome to postsynaptic membrane"/>
    <property type="evidence" value="ECO:0007669"/>
    <property type="project" value="TreeGrafter"/>
</dbReference>
<name>A0A9X6RMR0_HYPEX</name>
<feature type="compositionally biased region" description="Polar residues" evidence="2">
    <location>
        <begin position="206"/>
        <end position="216"/>
    </location>
</feature>
<dbReference type="GO" id="GO:0098998">
    <property type="term" value="C:extrinsic component of postsynaptic early endosome membrane"/>
    <property type="evidence" value="ECO:0007669"/>
    <property type="project" value="TreeGrafter"/>
</dbReference>
<proteinExistence type="predicted"/>
<feature type="coiled-coil region" evidence="1">
    <location>
        <begin position="229"/>
        <end position="370"/>
    </location>
</feature>
<feature type="coiled-coil region" evidence="1">
    <location>
        <begin position="734"/>
        <end position="761"/>
    </location>
</feature>
<evidence type="ECO:0000256" key="2">
    <source>
        <dbReference type="SAM" id="MobiDB-lite"/>
    </source>
</evidence>
<sequence length="766" mass="86852">MAELETQKPAATLGISHEEFEQYQRQFIEERAEKYSLLEKVQKLEQEVTRLSYDKSSEKEKDFRSTFKRQVTCVKDLIADLVVYSFRSPFSRCFRGRSENPCPTPHPISSSSRRIMRCKSDSTVRRDDFQRQNVLLMQELQLLSIQNEELERKLKSPVLQGSGDAAKRGELEAKVRALEAELAAFRSLAGTGAGNDGSGDPELMESSRTTYESNISDQEKTVANLIRDLESKQSSVQHLLHERDQLQRLNKELSSSHAAERERLLSTWQLEKTKLVEEKHELRQAAEEEKVMARTRTEDIERQMKDLLEQMDVTGRQTKRDHDELLNEHKLQIASLLEEVETLRAKSAALELSEAELRKLSSTLQQEATRRAAEEGELSRLAEKRKATIDDLTAHLTSLKGQHEEEMEGIRTIHTASVQALTEQLKKALAEAEKLPAMEEELALLREKIQASDLKQVKLSSQLAQQSAQLEELKLTYSEEASASNQRLQAALNEHLRIQSDLSEKLETVVRERSEVVGKLNATVETLEQQLSDRGEDIKIMERKNAGVARDLQKQLQSEKKHVEKLQNKLNELLRDGSLKLKIPDDSADFTERDETGSVSSWSFVSSKSNSKKPAATDGTSDHSNAETETGLASSMTEQEVRDLVTRITKLQQEKSGLVERVSMLETGNAAMAQDLINKSAVIDRYLQATPVLGHHGQFSSKEAEAFSLRSLIDRVGRDKTMDLEAQKSLRHLLEETLTKNVHLQKNMELLTEELDRLRGSTPPRQ</sequence>
<comment type="caution">
    <text evidence="3">The sequence shown here is derived from an EMBL/GenBank/DDBJ whole genome shotgun (WGS) entry which is preliminary data.</text>
</comment>
<keyword evidence="4" id="KW-1185">Reference proteome</keyword>
<dbReference type="Proteomes" id="UP000192578">
    <property type="component" value="Unassembled WGS sequence"/>
</dbReference>
<evidence type="ECO:0000256" key="1">
    <source>
        <dbReference type="SAM" id="Coils"/>
    </source>
</evidence>
<gene>
    <name evidence="3" type="ORF">BV898_17662</name>
</gene>
<dbReference type="EMBL" id="MTYJ01000309">
    <property type="protein sequence ID" value="OWA53227.1"/>
    <property type="molecule type" value="Genomic_DNA"/>
</dbReference>
<feature type="compositionally biased region" description="Low complexity" evidence="2">
    <location>
        <begin position="601"/>
        <end position="613"/>
    </location>
</feature>
<feature type="coiled-coil region" evidence="1">
    <location>
        <begin position="133"/>
        <end position="188"/>
    </location>
</feature>
<evidence type="ECO:0000313" key="4">
    <source>
        <dbReference type="Proteomes" id="UP000192578"/>
    </source>
</evidence>
<dbReference type="GO" id="GO:0098978">
    <property type="term" value="C:glutamatergic synapse"/>
    <property type="evidence" value="ECO:0007669"/>
    <property type="project" value="TreeGrafter"/>
</dbReference>
<accession>A0A9X6RMR0</accession>
<feature type="region of interest" description="Disordered" evidence="2">
    <location>
        <begin position="189"/>
        <end position="216"/>
    </location>
</feature>
<dbReference type="Gene3D" id="1.20.5.170">
    <property type="match status" value="1"/>
</dbReference>
<dbReference type="GO" id="GO:0099158">
    <property type="term" value="P:regulation of recycling endosome localization within postsynapse"/>
    <property type="evidence" value="ECO:0007669"/>
    <property type="project" value="TreeGrafter"/>
</dbReference>
<dbReference type="GO" id="GO:0098837">
    <property type="term" value="C:postsynaptic recycling endosome"/>
    <property type="evidence" value="ECO:0007669"/>
    <property type="project" value="TreeGrafter"/>
</dbReference>
<reference evidence="4" key="1">
    <citation type="submission" date="2017-01" db="EMBL/GenBank/DDBJ databases">
        <title>Comparative genomics of anhydrobiosis in the tardigrade Hypsibius dujardini.</title>
        <authorList>
            <person name="Yoshida Y."/>
            <person name="Koutsovoulos G."/>
            <person name="Laetsch D."/>
            <person name="Stevens L."/>
            <person name="Kumar S."/>
            <person name="Horikawa D."/>
            <person name="Ishino K."/>
            <person name="Komine S."/>
            <person name="Tomita M."/>
            <person name="Blaxter M."/>
            <person name="Arakawa K."/>
        </authorList>
    </citation>
    <scope>NUCLEOTIDE SEQUENCE [LARGE SCALE GENOMIC DNA]</scope>
    <source>
        <strain evidence="4">Z151</strain>
    </source>
</reference>
<dbReference type="PANTHER" id="PTHR18978">
    <property type="entry name" value="GRIP-1 ASSOCIATED PROTEIN 1"/>
    <property type="match status" value="1"/>
</dbReference>
<feature type="compositionally biased region" description="Polar residues" evidence="2">
    <location>
        <begin position="627"/>
        <end position="638"/>
    </location>
</feature>